<gene>
    <name evidence="2" type="ORF">ENI26_05320</name>
</gene>
<dbReference type="InterPro" id="IPR034122">
    <property type="entry name" value="Retropepsin-like_bacterial"/>
</dbReference>
<dbReference type="EMBL" id="DRHY01000111">
    <property type="protein sequence ID" value="HEC73778.1"/>
    <property type="molecule type" value="Genomic_DNA"/>
</dbReference>
<comment type="caution">
    <text evidence="2">The sequence shown here is derived from an EMBL/GenBank/DDBJ whole genome shotgun (WGS) entry which is preliminary data.</text>
</comment>
<dbReference type="GO" id="GO:0006508">
    <property type="term" value="P:proteolysis"/>
    <property type="evidence" value="ECO:0007669"/>
    <property type="project" value="UniProtKB-KW"/>
</dbReference>
<feature type="transmembrane region" description="Helical" evidence="1">
    <location>
        <begin position="14"/>
        <end position="35"/>
    </location>
</feature>
<keyword evidence="2" id="KW-0645">Protease</keyword>
<dbReference type="GO" id="GO:0004190">
    <property type="term" value="F:aspartic-type endopeptidase activity"/>
    <property type="evidence" value="ECO:0007669"/>
    <property type="project" value="InterPro"/>
</dbReference>
<dbReference type="InterPro" id="IPR001969">
    <property type="entry name" value="Aspartic_peptidase_AS"/>
</dbReference>
<proteinExistence type="predicted"/>
<dbReference type="NCBIfam" id="TIGR02281">
    <property type="entry name" value="clan_AA_DTGA"/>
    <property type="match status" value="1"/>
</dbReference>
<dbReference type="SUPFAM" id="SSF50630">
    <property type="entry name" value="Acid proteases"/>
    <property type="match status" value="1"/>
</dbReference>
<keyword evidence="1" id="KW-1133">Transmembrane helix</keyword>
<dbReference type="Proteomes" id="UP000886384">
    <property type="component" value="Unassembled WGS sequence"/>
</dbReference>
<dbReference type="InterPro" id="IPR011969">
    <property type="entry name" value="Clan_AA_Asp_peptidase_C"/>
</dbReference>
<evidence type="ECO:0000313" key="2">
    <source>
        <dbReference type="EMBL" id="HEC73778.1"/>
    </source>
</evidence>
<dbReference type="Gene3D" id="2.40.70.10">
    <property type="entry name" value="Acid Proteases"/>
    <property type="match status" value="1"/>
</dbReference>
<dbReference type="InterPro" id="IPR021109">
    <property type="entry name" value="Peptidase_aspartic_dom_sf"/>
</dbReference>
<sequence length="173" mass="18695">MSAPDLSTLFSGKLFTIVFWLLLMGSLTLFFNGFITQRDNPNQSLVTQTGTGEVVLKRNRSGHYLAPGLINGYPVNFLLDTGATNVSIPARVAEAAQLQKGRRFMVSTANGVVPVFQTDVASVSLGGITLNHVDASINPHMDDDVVLLGMSFMKHLDMTQREGVLTLRIPSSG</sequence>
<keyword evidence="1" id="KW-0812">Transmembrane</keyword>
<organism evidence="2">
    <name type="scientific">Methylophaga aminisulfidivorans</name>
    <dbReference type="NCBI Taxonomy" id="230105"/>
    <lineage>
        <taxon>Bacteria</taxon>
        <taxon>Pseudomonadati</taxon>
        <taxon>Pseudomonadota</taxon>
        <taxon>Gammaproteobacteria</taxon>
        <taxon>Thiotrichales</taxon>
        <taxon>Piscirickettsiaceae</taxon>
        <taxon>Methylophaga</taxon>
    </lineage>
</organism>
<dbReference type="EC" id="3.4.23.-" evidence="2"/>
<protein>
    <submittedName>
        <fullName evidence="2">TIGR02281 family clan AA aspartic protease</fullName>
        <ecNumber evidence="2">3.4.23.-</ecNumber>
    </submittedName>
</protein>
<dbReference type="AlphaFoldDB" id="A0A7C1W6M1"/>
<keyword evidence="2" id="KW-0378">Hydrolase</keyword>
<keyword evidence="1" id="KW-0472">Membrane</keyword>
<dbReference type="CDD" id="cd05483">
    <property type="entry name" value="retropepsin_like_bacteria"/>
    <property type="match status" value="1"/>
</dbReference>
<dbReference type="PROSITE" id="PS00141">
    <property type="entry name" value="ASP_PROTEASE"/>
    <property type="match status" value="1"/>
</dbReference>
<evidence type="ECO:0000256" key="1">
    <source>
        <dbReference type="SAM" id="Phobius"/>
    </source>
</evidence>
<reference evidence="2" key="1">
    <citation type="journal article" date="2020" name="mSystems">
        <title>Genome- and Community-Level Interaction Insights into Carbon Utilization and Element Cycling Functions of Hydrothermarchaeota in Hydrothermal Sediment.</title>
        <authorList>
            <person name="Zhou Z."/>
            <person name="Liu Y."/>
            <person name="Xu W."/>
            <person name="Pan J."/>
            <person name="Luo Z.H."/>
            <person name="Li M."/>
        </authorList>
    </citation>
    <scope>NUCLEOTIDE SEQUENCE [LARGE SCALE GENOMIC DNA]</scope>
    <source>
        <strain evidence="2">HyVt-380</strain>
    </source>
</reference>
<name>A0A7C1W6M1_9GAMM</name>
<dbReference type="Pfam" id="PF13975">
    <property type="entry name" value="gag-asp_proteas"/>
    <property type="match status" value="1"/>
</dbReference>
<accession>A0A7C1W6M1</accession>